<dbReference type="InParanoid" id="A0A0C2TN03"/>
<evidence type="ECO:0000313" key="3">
    <source>
        <dbReference type="EMBL" id="KIL68544.1"/>
    </source>
</evidence>
<feature type="region of interest" description="Disordered" evidence="1">
    <location>
        <begin position="176"/>
        <end position="203"/>
    </location>
</feature>
<evidence type="ECO:0000313" key="4">
    <source>
        <dbReference type="Proteomes" id="UP000054549"/>
    </source>
</evidence>
<feature type="domain" description="DUF6593" evidence="2">
    <location>
        <begin position="8"/>
        <end position="175"/>
    </location>
</feature>
<gene>
    <name evidence="3" type="ORF">M378DRAFT_71320</name>
</gene>
<protein>
    <recommendedName>
        <fullName evidence="2">DUF6593 domain-containing protein</fullName>
    </recommendedName>
</protein>
<accession>A0A0C2TN03</accession>
<dbReference type="OrthoDB" id="2798132at2759"/>
<evidence type="ECO:0000259" key="2">
    <source>
        <dbReference type="Pfam" id="PF20236"/>
    </source>
</evidence>
<dbReference type="InterPro" id="IPR046528">
    <property type="entry name" value="DUF6593"/>
</dbReference>
<organism evidence="3 4">
    <name type="scientific">Amanita muscaria (strain Koide BX008)</name>
    <dbReference type="NCBI Taxonomy" id="946122"/>
    <lineage>
        <taxon>Eukaryota</taxon>
        <taxon>Fungi</taxon>
        <taxon>Dikarya</taxon>
        <taxon>Basidiomycota</taxon>
        <taxon>Agaricomycotina</taxon>
        <taxon>Agaricomycetes</taxon>
        <taxon>Agaricomycetidae</taxon>
        <taxon>Agaricales</taxon>
        <taxon>Pluteineae</taxon>
        <taxon>Amanitaceae</taxon>
        <taxon>Amanita</taxon>
    </lineage>
</organism>
<sequence length="203" mass="22759">MDLYLVPNNPERTVLVSPNGVAHYKIRTEGRPRISVLQRPAESEEESIVAEIEWRRWDSPSMIRSPLLGVSRELIRRCGTGIFLNNFLFRKGCFGHSRYFIGNDGVEYRWKVEKGSGLVLIKVSTSDKIAHYAREHVENGLFAGEKRGVLRIQPCALDIDLIILSFLIFAKKRRDSGDGTKLTAHDEDPQGEGAMSGGEAGEC</sequence>
<keyword evidence="4" id="KW-1185">Reference proteome</keyword>
<proteinExistence type="predicted"/>
<dbReference type="AlphaFoldDB" id="A0A0C2TN03"/>
<evidence type="ECO:0000256" key="1">
    <source>
        <dbReference type="SAM" id="MobiDB-lite"/>
    </source>
</evidence>
<feature type="compositionally biased region" description="Basic and acidic residues" evidence="1">
    <location>
        <begin position="176"/>
        <end position="188"/>
    </location>
</feature>
<dbReference type="Proteomes" id="UP000054549">
    <property type="component" value="Unassembled WGS sequence"/>
</dbReference>
<reference evidence="3 4" key="1">
    <citation type="submission" date="2014-04" db="EMBL/GenBank/DDBJ databases">
        <title>Evolutionary Origins and Diversification of the Mycorrhizal Mutualists.</title>
        <authorList>
            <consortium name="DOE Joint Genome Institute"/>
            <consortium name="Mycorrhizal Genomics Consortium"/>
            <person name="Kohler A."/>
            <person name="Kuo A."/>
            <person name="Nagy L.G."/>
            <person name="Floudas D."/>
            <person name="Copeland A."/>
            <person name="Barry K.W."/>
            <person name="Cichocki N."/>
            <person name="Veneault-Fourrey C."/>
            <person name="LaButti K."/>
            <person name="Lindquist E.A."/>
            <person name="Lipzen A."/>
            <person name="Lundell T."/>
            <person name="Morin E."/>
            <person name="Murat C."/>
            <person name="Riley R."/>
            <person name="Ohm R."/>
            <person name="Sun H."/>
            <person name="Tunlid A."/>
            <person name="Henrissat B."/>
            <person name="Grigoriev I.V."/>
            <person name="Hibbett D.S."/>
            <person name="Martin F."/>
        </authorList>
    </citation>
    <scope>NUCLEOTIDE SEQUENCE [LARGE SCALE GENOMIC DNA]</scope>
    <source>
        <strain evidence="3 4">Koide BX008</strain>
    </source>
</reference>
<dbReference type="EMBL" id="KN818228">
    <property type="protein sequence ID" value="KIL68544.1"/>
    <property type="molecule type" value="Genomic_DNA"/>
</dbReference>
<name>A0A0C2TN03_AMAMK</name>
<dbReference type="Pfam" id="PF20236">
    <property type="entry name" value="DUF6593"/>
    <property type="match status" value="1"/>
</dbReference>
<dbReference type="HOGENOM" id="CLU_085441_0_0_1"/>
<feature type="compositionally biased region" description="Gly residues" evidence="1">
    <location>
        <begin position="194"/>
        <end position="203"/>
    </location>
</feature>